<dbReference type="PANTHER" id="PTHR40465:SF1">
    <property type="entry name" value="DUF6534 DOMAIN-CONTAINING PROTEIN"/>
    <property type="match status" value="1"/>
</dbReference>
<keyword evidence="4" id="KW-1185">Reference proteome</keyword>
<evidence type="ECO:0000256" key="1">
    <source>
        <dbReference type="SAM" id="Phobius"/>
    </source>
</evidence>
<feature type="transmembrane region" description="Helical" evidence="1">
    <location>
        <begin position="52"/>
        <end position="77"/>
    </location>
</feature>
<dbReference type="STRING" id="71717.A0A4Y7SMD4"/>
<name>A0A4Y7SMD4_COPMI</name>
<dbReference type="EMBL" id="QPFP01000092">
    <property type="protein sequence ID" value="TEB22409.1"/>
    <property type="molecule type" value="Genomic_DNA"/>
</dbReference>
<dbReference type="OrthoDB" id="3263055at2759"/>
<sequence>MPATLDYGVALDNTMGAMFIGVLISGVLHGICLLQAFFYFTNYRNDHWLLKSMVGTTILFDAIHLCFVSHSMYHYLVSNWGDENELKRLVWSVLMEALLTGLNAGIVQAFYAFRVWTLSKRNWFLTITILVFIFAEAGCGVAWVAISMGFETYTDLLRINPLTITINALSTAVDVFIAVSMCWLLHGSRTGFRRSDTIITNLMIFVVNTGMLTSLCAIASLTSLVASPRTLIYATFYFCIGRFYTNSFLATLNARKTISSAANTEVSSSGGGVMMSLPGARSGMSGTGSKGRTPQDITIRIETTKSAMDDRNEARKTPLV</sequence>
<accession>A0A4Y7SMD4</accession>
<feature type="transmembrane region" description="Helical" evidence="1">
    <location>
        <begin position="89"/>
        <end position="111"/>
    </location>
</feature>
<dbReference type="InterPro" id="IPR045339">
    <property type="entry name" value="DUF6534"/>
</dbReference>
<organism evidence="3 4">
    <name type="scientific">Coprinellus micaceus</name>
    <name type="common">Glistening ink-cap mushroom</name>
    <name type="synonym">Coprinus micaceus</name>
    <dbReference type="NCBI Taxonomy" id="71717"/>
    <lineage>
        <taxon>Eukaryota</taxon>
        <taxon>Fungi</taxon>
        <taxon>Dikarya</taxon>
        <taxon>Basidiomycota</taxon>
        <taxon>Agaricomycotina</taxon>
        <taxon>Agaricomycetes</taxon>
        <taxon>Agaricomycetidae</taxon>
        <taxon>Agaricales</taxon>
        <taxon>Agaricineae</taxon>
        <taxon>Psathyrellaceae</taxon>
        <taxon>Coprinellus</taxon>
    </lineage>
</organism>
<keyword evidence="1" id="KW-0472">Membrane</keyword>
<reference evidence="3 4" key="1">
    <citation type="journal article" date="2019" name="Nat. Ecol. Evol.">
        <title>Megaphylogeny resolves global patterns of mushroom evolution.</title>
        <authorList>
            <person name="Varga T."/>
            <person name="Krizsan K."/>
            <person name="Foldi C."/>
            <person name="Dima B."/>
            <person name="Sanchez-Garcia M."/>
            <person name="Sanchez-Ramirez S."/>
            <person name="Szollosi G.J."/>
            <person name="Szarkandi J.G."/>
            <person name="Papp V."/>
            <person name="Albert L."/>
            <person name="Andreopoulos W."/>
            <person name="Angelini C."/>
            <person name="Antonin V."/>
            <person name="Barry K.W."/>
            <person name="Bougher N.L."/>
            <person name="Buchanan P."/>
            <person name="Buyck B."/>
            <person name="Bense V."/>
            <person name="Catcheside P."/>
            <person name="Chovatia M."/>
            <person name="Cooper J."/>
            <person name="Damon W."/>
            <person name="Desjardin D."/>
            <person name="Finy P."/>
            <person name="Geml J."/>
            <person name="Haridas S."/>
            <person name="Hughes K."/>
            <person name="Justo A."/>
            <person name="Karasinski D."/>
            <person name="Kautmanova I."/>
            <person name="Kiss B."/>
            <person name="Kocsube S."/>
            <person name="Kotiranta H."/>
            <person name="LaButti K.M."/>
            <person name="Lechner B.E."/>
            <person name="Liimatainen K."/>
            <person name="Lipzen A."/>
            <person name="Lukacs Z."/>
            <person name="Mihaltcheva S."/>
            <person name="Morgado L.N."/>
            <person name="Niskanen T."/>
            <person name="Noordeloos M.E."/>
            <person name="Ohm R.A."/>
            <person name="Ortiz-Santana B."/>
            <person name="Ovrebo C."/>
            <person name="Racz N."/>
            <person name="Riley R."/>
            <person name="Savchenko A."/>
            <person name="Shiryaev A."/>
            <person name="Soop K."/>
            <person name="Spirin V."/>
            <person name="Szebenyi C."/>
            <person name="Tomsovsky M."/>
            <person name="Tulloss R.E."/>
            <person name="Uehling J."/>
            <person name="Grigoriev I.V."/>
            <person name="Vagvolgyi C."/>
            <person name="Papp T."/>
            <person name="Martin F.M."/>
            <person name="Miettinen O."/>
            <person name="Hibbett D.S."/>
            <person name="Nagy L.G."/>
        </authorList>
    </citation>
    <scope>NUCLEOTIDE SEQUENCE [LARGE SCALE GENOMIC DNA]</scope>
    <source>
        <strain evidence="3 4">FP101781</strain>
    </source>
</reference>
<evidence type="ECO:0000313" key="3">
    <source>
        <dbReference type="EMBL" id="TEB22409.1"/>
    </source>
</evidence>
<dbReference type="Proteomes" id="UP000298030">
    <property type="component" value="Unassembled WGS sequence"/>
</dbReference>
<feature type="transmembrane region" description="Helical" evidence="1">
    <location>
        <begin position="231"/>
        <end position="252"/>
    </location>
</feature>
<proteinExistence type="predicted"/>
<feature type="domain" description="DUF6534" evidence="2">
    <location>
        <begin position="170"/>
        <end position="256"/>
    </location>
</feature>
<feature type="transmembrane region" description="Helical" evidence="1">
    <location>
        <begin position="198"/>
        <end position="225"/>
    </location>
</feature>
<keyword evidence="1" id="KW-0812">Transmembrane</keyword>
<gene>
    <name evidence="3" type="ORF">FA13DRAFT_1515668</name>
</gene>
<dbReference type="Pfam" id="PF20152">
    <property type="entry name" value="DUF6534"/>
    <property type="match status" value="1"/>
</dbReference>
<evidence type="ECO:0000259" key="2">
    <source>
        <dbReference type="Pfam" id="PF20152"/>
    </source>
</evidence>
<protein>
    <recommendedName>
        <fullName evidence="2">DUF6534 domain-containing protein</fullName>
    </recommendedName>
</protein>
<keyword evidence="1" id="KW-1133">Transmembrane helix</keyword>
<feature type="transmembrane region" description="Helical" evidence="1">
    <location>
        <begin position="166"/>
        <end position="186"/>
    </location>
</feature>
<dbReference type="PANTHER" id="PTHR40465">
    <property type="entry name" value="CHROMOSOME 1, WHOLE GENOME SHOTGUN SEQUENCE"/>
    <property type="match status" value="1"/>
</dbReference>
<feature type="transmembrane region" description="Helical" evidence="1">
    <location>
        <begin position="15"/>
        <end position="40"/>
    </location>
</feature>
<comment type="caution">
    <text evidence="3">The sequence shown here is derived from an EMBL/GenBank/DDBJ whole genome shotgun (WGS) entry which is preliminary data.</text>
</comment>
<dbReference type="AlphaFoldDB" id="A0A4Y7SMD4"/>
<feature type="transmembrane region" description="Helical" evidence="1">
    <location>
        <begin position="123"/>
        <end position="146"/>
    </location>
</feature>
<evidence type="ECO:0000313" key="4">
    <source>
        <dbReference type="Proteomes" id="UP000298030"/>
    </source>
</evidence>